<evidence type="ECO:0000256" key="3">
    <source>
        <dbReference type="ARBA" id="ARBA00022452"/>
    </source>
</evidence>
<evidence type="ECO:0000256" key="11">
    <source>
        <dbReference type="PROSITE-ProRule" id="PRU01360"/>
    </source>
</evidence>
<organism evidence="15 16">
    <name type="scientific">Novosphingobium mathurense</name>
    <dbReference type="NCBI Taxonomy" id="428990"/>
    <lineage>
        <taxon>Bacteria</taxon>
        <taxon>Pseudomonadati</taxon>
        <taxon>Pseudomonadota</taxon>
        <taxon>Alphaproteobacteria</taxon>
        <taxon>Sphingomonadales</taxon>
        <taxon>Sphingomonadaceae</taxon>
        <taxon>Novosphingobium</taxon>
    </lineage>
</organism>
<keyword evidence="15" id="KW-0675">Receptor</keyword>
<dbReference type="EMBL" id="FVZE01000003">
    <property type="protein sequence ID" value="SLK00426.1"/>
    <property type="molecule type" value="Genomic_DNA"/>
</dbReference>
<gene>
    <name evidence="15" type="ORF">SAMN06295987_103288</name>
</gene>
<evidence type="ECO:0000256" key="4">
    <source>
        <dbReference type="ARBA" id="ARBA00022496"/>
    </source>
</evidence>
<dbReference type="AlphaFoldDB" id="A0A1U6HXI9"/>
<evidence type="ECO:0000313" key="16">
    <source>
        <dbReference type="Proteomes" id="UP000190989"/>
    </source>
</evidence>
<protein>
    <submittedName>
        <fullName evidence="15">Outer membrane receptor proteins, mostly Fe transport</fullName>
    </submittedName>
</protein>
<dbReference type="STRING" id="428990.SAMN06295987_103288"/>
<sequence length="840" mass="90444">MAILRLALIVAAAWTFSALAGSHAFAAPNRISLADALQALARRGHLSILFRPETVSGITAEQPGKSVSPEAGLEAVLRGTGLRAKRIAPRSFVIERVEQGKAESIGHASTIEVERAVHPSAPSSIVVTALRRPTLLLDTPVSMVVLGGDEWRRFAGRTNADVVKLAPSLAISSPGSGLDRMSLRGVFSAGEPSVGLYYGNVPVLGPSGSSSDPGLMTPNLLLVDVERIEVLRGPQGTLYGAGSLAGTMRVLFRQPELDANSGSVDASVSLVEGGGTGFDASTVVNMVVAPDRAALRAVAYRRREAGFVDNVPLRKSDIGTRDDVGARLSLMWEPEVDWFLSLEGAYQETDFDDFGSSSGDLGTYRTGREVRLPFSSRFWMVSGIVRGALGRADMELSASRYRWVPRRSLDFTRVLEDLRGDQHACAGYFGRLPEIGCSTGELADFGNYLDSVTPAVLDQPLRVTGTSAELRVSGSGKLDWTTGLFFNRRIDSGESSAHRVDGEGMIDGETPAQSLRRFSGALRQFAAFGDLTWHVTDLLDITAGGRYFRYRRYASGESLWRNPATELYGSDAPVSYGYSTRGTAGRIRLDFHPGADWLIYGEVAQGFRPGGVNIIPGLPSEAAVYRGDRIVSRELGSRLSLARDAVQISGALFRQTWSDMEVSAITNNGAFAIISNLGNARIDGVELGLDARAGEHFEARVQTTYLDARLTSNQLSEIAQATGRRGDRLPYVAPLIVSSVLTGRWNLDEGMRLTVGLYGHYTGRHYSRSDRGDIRAMRLGGGGSIDLRASLELAGHSLSVGVSNLTGSHERVWAADTVFAPRTVTRIQPRTVSVGLSSRF</sequence>
<evidence type="ECO:0000256" key="6">
    <source>
        <dbReference type="ARBA" id="ARBA00023004"/>
    </source>
</evidence>
<evidence type="ECO:0000256" key="8">
    <source>
        <dbReference type="ARBA" id="ARBA00023077"/>
    </source>
</evidence>
<dbReference type="Proteomes" id="UP000190989">
    <property type="component" value="Unassembled WGS sequence"/>
</dbReference>
<keyword evidence="13" id="KW-0732">Signal</keyword>
<dbReference type="SMART" id="SM00965">
    <property type="entry name" value="STN"/>
    <property type="match status" value="1"/>
</dbReference>
<dbReference type="PANTHER" id="PTHR32552:SF81">
    <property type="entry name" value="TONB-DEPENDENT OUTER MEMBRANE RECEPTOR"/>
    <property type="match status" value="1"/>
</dbReference>
<keyword evidence="5 11" id="KW-0812">Transmembrane</keyword>
<accession>A0A1U6HXI9</accession>
<dbReference type="InterPro" id="IPR012910">
    <property type="entry name" value="Plug_dom"/>
</dbReference>
<keyword evidence="10 11" id="KW-0998">Cell outer membrane</keyword>
<keyword evidence="7" id="KW-0406">Ion transport</keyword>
<dbReference type="InterPro" id="IPR036942">
    <property type="entry name" value="Beta-barrel_TonB_sf"/>
</dbReference>
<keyword evidence="6" id="KW-0408">Iron</keyword>
<dbReference type="InterPro" id="IPR039426">
    <property type="entry name" value="TonB-dep_rcpt-like"/>
</dbReference>
<name>A0A1U6HXI9_9SPHN</name>
<dbReference type="GO" id="GO:0009279">
    <property type="term" value="C:cell outer membrane"/>
    <property type="evidence" value="ECO:0007669"/>
    <property type="project" value="UniProtKB-SubCell"/>
</dbReference>
<evidence type="ECO:0000256" key="10">
    <source>
        <dbReference type="ARBA" id="ARBA00023237"/>
    </source>
</evidence>
<evidence type="ECO:0000256" key="7">
    <source>
        <dbReference type="ARBA" id="ARBA00023065"/>
    </source>
</evidence>
<keyword evidence="2 11" id="KW-0813">Transport</keyword>
<dbReference type="SUPFAM" id="SSF56935">
    <property type="entry name" value="Porins"/>
    <property type="match status" value="1"/>
</dbReference>
<keyword evidence="16" id="KW-1185">Reference proteome</keyword>
<evidence type="ECO:0000256" key="12">
    <source>
        <dbReference type="RuleBase" id="RU003357"/>
    </source>
</evidence>
<feature type="signal peptide" evidence="13">
    <location>
        <begin position="1"/>
        <end position="20"/>
    </location>
</feature>
<proteinExistence type="inferred from homology"/>
<evidence type="ECO:0000313" key="15">
    <source>
        <dbReference type="EMBL" id="SLK00426.1"/>
    </source>
</evidence>
<reference evidence="16" key="1">
    <citation type="submission" date="2017-02" db="EMBL/GenBank/DDBJ databases">
        <authorList>
            <person name="Varghese N."/>
            <person name="Submissions S."/>
        </authorList>
    </citation>
    <scope>NUCLEOTIDE SEQUENCE [LARGE SCALE GENOMIC DNA]</scope>
    <source>
        <strain evidence="16">SM117</strain>
    </source>
</reference>
<evidence type="ECO:0000256" key="9">
    <source>
        <dbReference type="ARBA" id="ARBA00023136"/>
    </source>
</evidence>
<dbReference type="InterPro" id="IPR000531">
    <property type="entry name" value="Beta-barrel_TonB"/>
</dbReference>
<dbReference type="Pfam" id="PF00593">
    <property type="entry name" value="TonB_dep_Rec_b-barrel"/>
    <property type="match status" value="1"/>
</dbReference>
<dbReference type="InterPro" id="IPR011662">
    <property type="entry name" value="Secretin/TonB_short_N"/>
</dbReference>
<dbReference type="Gene3D" id="2.40.170.20">
    <property type="entry name" value="TonB-dependent receptor, beta-barrel domain"/>
    <property type="match status" value="1"/>
</dbReference>
<feature type="domain" description="Secretin/TonB short N-terminal" evidence="14">
    <location>
        <begin position="46"/>
        <end position="97"/>
    </location>
</feature>
<dbReference type="RefSeq" id="WP_245829109.1">
    <property type="nucleotide sequence ID" value="NZ_FVZE01000003.1"/>
</dbReference>
<dbReference type="GO" id="GO:0006826">
    <property type="term" value="P:iron ion transport"/>
    <property type="evidence" value="ECO:0007669"/>
    <property type="project" value="UniProtKB-KW"/>
</dbReference>
<dbReference type="Gene3D" id="3.55.50.30">
    <property type="match status" value="1"/>
</dbReference>
<keyword evidence="3 11" id="KW-1134">Transmembrane beta strand</keyword>
<keyword evidence="9 11" id="KW-0472">Membrane</keyword>
<evidence type="ECO:0000256" key="2">
    <source>
        <dbReference type="ARBA" id="ARBA00022448"/>
    </source>
</evidence>
<evidence type="ECO:0000256" key="5">
    <source>
        <dbReference type="ARBA" id="ARBA00022692"/>
    </source>
</evidence>
<keyword evidence="8 12" id="KW-0798">TonB box</keyword>
<evidence type="ECO:0000259" key="14">
    <source>
        <dbReference type="SMART" id="SM00965"/>
    </source>
</evidence>
<dbReference type="PROSITE" id="PS52016">
    <property type="entry name" value="TONB_DEPENDENT_REC_3"/>
    <property type="match status" value="1"/>
</dbReference>
<comment type="subcellular location">
    <subcellularLocation>
        <location evidence="1 11">Cell outer membrane</location>
        <topology evidence="1 11">Multi-pass membrane protein</topology>
    </subcellularLocation>
</comment>
<evidence type="ECO:0000256" key="13">
    <source>
        <dbReference type="SAM" id="SignalP"/>
    </source>
</evidence>
<keyword evidence="4" id="KW-0410">Iron transport</keyword>
<comment type="similarity">
    <text evidence="11 12">Belongs to the TonB-dependent receptor family.</text>
</comment>
<evidence type="ECO:0000256" key="1">
    <source>
        <dbReference type="ARBA" id="ARBA00004571"/>
    </source>
</evidence>
<dbReference type="PANTHER" id="PTHR32552">
    <property type="entry name" value="FERRICHROME IRON RECEPTOR-RELATED"/>
    <property type="match status" value="1"/>
</dbReference>
<dbReference type="Pfam" id="PF07715">
    <property type="entry name" value="Plug"/>
    <property type="match status" value="1"/>
</dbReference>
<feature type="chain" id="PRO_5013024628" evidence="13">
    <location>
        <begin position="21"/>
        <end position="840"/>
    </location>
</feature>